<accession>A0ACA9PLA4</accession>
<dbReference type="Proteomes" id="UP000789366">
    <property type="component" value="Unassembled WGS sequence"/>
</dbReference>
<proteinExistence type="predicted"/>
<gene>
    <name evidence="1" type="ORF">SPELUC_LOCUS11889</name>
</gene>
<organism evidence="1 2">
    <name type="scientific">Cetraspora pellucida</name>
    <dbReference type="NCBI Taxonomy" id="1433469"/>
    <lineage>
        <taxon>Eukaryota</taxon>
        <taxon>Fungi</taxon>
        <taxon>Fungi incertae sedis</taxon>
        <taxon>Mucoromycota</taxon>
        <taxon>Glomeromycotina</taxon>
        <taxon>Glomeromycetes</taxon>
        <taxon>Diversisporales</taxon>
        <taxon>Gigasporaceae</taxon>
        <taxon>Cetraspora</taxon>
    </lineage>
</organism>
<feature type="non-terminal residue" evidence="1">
    <location>
        <position position="1"/>
    </location>
</feature>
<protein>
    <submittedName>
        <fullName evidence="1">8016_t:CDS:1</fullName>
    </submittedName>
</protein>
<evidence type="ECO:0000313" key="1">
    <source>
        <dbReference type="EMBL" id="CAG8712189.1"/>
    </source>
</evidence>
<keyword evidence="2" id="KW-1185">Reference proteome</keyword>
<name>A0ACA9PLA4_9GLOM</name>
<feature type="non-terminal residue" evidence="1">
    <location>
        <position position="80"/>
    </location>
</feature>
<evidence type="ECO:0000313" key="2">
    <source>
        <dbReference type="Proteomes" id="UP000789366"/>
    </source>
</evidence>
<dbReference type="EMBL" id="CAJVPW010026381">
    <property type="protein sequence ID" value="CAG8712189.1"/>
    <property type="molecule type" value="Genomic_DNA"/>
</dbReference>
<comment type="caution">
    <text evidence="1">The sequence shown here is derived from an EMBL/GenBank/DDBJ whole genome shotgun (WGS) entry which is preliminary data.</text>
</comment>
<sequence>YVENGENSVVPLELGAIFKGLDSPQLINNDIYKYEFDRQSNLCFKQEIEEGNVVNCLRLYSFTIAAWKLCYMLDCLAHNR</sequence>
<reference evidence="1" key="1">
    <citation type="submission" date="2021-06" db="EMBL/GenBank/DDBJ databases">
        <authorList>
            <person name="Kallberg Y."/>
            <person name="Tangrot J."/>
            <person name="Rosling A."/>
        </authorList>
    </citation>
    <scope>NUCLEOTIDE SEQUENCE</scope>
    <source>
        <strain evidence="1">28 12/20/2015</strain>
    </source>
</reference>